<name>A0ABW1EQI1_9BACT</name>
<dbReference type="EMBL" id="JBHSPH010000020">
    <property type="protein sequence ID" value="MFC5865542.1"/>
    <property type="molecule type" value="Genomic_DNA"/>
</dbReference>
<keyword evidence="3" id="KW-1185">Reference proteome</keyword>
<dbReference type="PANTHER" id="PTHR43316">
    <property type="entry name" value="HYDROLASE, HALOACID DELAHOGENASE-RELATED"/>
    <property type="match status" value="1"/>
</dbReference>
<dbReference type="SFLD" id="SFLDS00003">
    <property type="entry name" value="Haloacid_Dehalogenase"/>
    <property type="match status" value="1"/>
</dbReference>
<dbReference type="RefSeq" id="WP_263341744.1">
    <property type="nucleotide sequence ID" value="NZ_JAGSYH010000008.1"/>
</dbReference>
<dbReference type="Pfam" id="PF00702">
    <property type="entry name" value="Hydrolase"/>
    <property type="match status" value="1"/>
</dbReference>
<organism evidence="2 3">
    <name type="scientific">Acidicapsa dinghuensis</name>
    <dbReference type="NCBI Taxonomy" id="2218256"/>
    <lineage>
        <taxon>Bacteria</taxon>
        <taxon>Pseudomonadati</taxon>
        <taxon>Acidobacteriota</taxon>
        <taxon>Terriglobia</taxon>
        <taxon>Terriglobales</taxon>
        <taxon>Acidobacteriaceae</taxon>
        <taxon>Acidicapsa</taxon>
    </lineage>
</organism>
<sequence length="240" mass="26587">MSSPSANLLKLTGQTLLIDADDTLWENNIYFERAIAAYISYLDHLPHTPEQVRKTLNQVERETILSHGYGLTSFAQSLITCFERLTEVPIAAEHEGQIRSFAQSIADHEIELLPGVSELLPKLAERHRLILMTKGSQAEQADKLARSGLAPHFTGVEIVAEKNPAAYREVINRYGCEAGSTWMIGNSPKSDINPALAAGLHAVFIFHKDTWVLEHAELSTAPDGQKLLEVDSFRGLAKIF</sequence>
<dbReference type="GO" id="GO:0016787">
    <property type="term" value="F:hydrolase activity"/>
    <property type="evidence" value="ECO:0007669"/>
    <property type="project" value="UniProtKB-KW"/>
</dbReference>
<dbReference type="InterPro" id="IPR051540">
    <property type="entry name" value="S-2-haloacid_dehalogenase"/>
</dbReference>
<keyword evidence="1 2" id="KW-0378">Hydrolase</keyword>
<dbReference type="Gene3D" id="1.10.150.240">
    <property type="entry name" value="Putative phosphatase, domain 2"/>
    <property type="match status" value="1"/>
</dbReference>
<accession>A0ABW1EQI1</accession>
<reference evidence="3" key="1">
    <citation type="journal article" date="2019" name="Int. J. Syst. Evol. Microbiol.">
        <title>The Global Catalogue of Microorganisms (GCM) 10K type strain sequencing project: providing services to taxonomists for standard genome sequencing and annotation.</title>
        <authorList>
            <consortium name="The Broad Institute Genomics Platform"/>
            <consortium name="The Broad Institute Genome Sequencing Center for Infectious Disease"/>
            <person name="Wu L."/>
            <person name="Ma J."/>
        </authorList>
    </citation>
    <scope>NUCLEOTIDE SEQUENCE [LARGE SCALE GENOMIC DNA]</scope>
    <source>
        <strain evidence="3">JCM 4087</strain>
    </source>
</reference>
<evidence type="ECO:0000256" key="1">
    <source>
        <dbReference type="ARBA" id="ARBA00022801"/>
    </source>
</evidence>
<gene>
    <name evidence="2" type="ORF">ACFPT7_24770</name>
</gene>
<dbReference type="InterPro" id="IPR036412">
    <property type="entry name" value="HAD-like_sf"/>
</dbReference>
<dbReference type="InterPro" id="IPR023214">
    <property type="entry name" value="HAD_sf"/>
</dbReference>
<dbReference type="SUPFAM" id="SSF56784">
    <property type="entry name" value="HAD-like"/>
    <property type="match status" value="1"/>
</dbReference>
<dbReference type="Proteomes" id="UP001596091">
    <property type="component" value="Unassembled WGS sequence"/>
</dbReference>
<protein>
    <submittedName>
        <fullName evidence="2">HAD family hydrolase</fullName>
    </submittedName>
</protein>
<evidence type="ECO:0000313" key="2">
    <source>
        <dbReference type="EMBL" id="MFC5865542.1"/>
    </source>
</evidence>
<comment type="caution">
    <text evidence="2">The sequence shown here is derived from an EMBL/GenBank/DDBJ whole genome shotgun (WGS) entry which is preliminary data.</text>
</comment>
<dbReference type="PANTHER" id="PTHR43316:SF8">
    <property type="entry name" value="HAD FAMILY HYDROLASE"/>
    <property type="match status" value="1"/>
</dbReference>
<proteinExistence type="predicted"/>
<dbReference type="InterPro" id="IPR023198">
    <property type="entry name" value="PGP-like_dom2"/>
</dbReference>
<evidence type="ECO:0000313" key="3">
    <source>
        <dbReference type="Proteomes" id="UP001596091"/>
    </source>
</evidence>
<dbReference type="Gene3D" id="3.40.50.1000">
    <property type="entry name" value="HAD superfamily/HAD-like"/>
    <property type="match status" value="1"/>
</dbReference>
<dbReference type="SFLD" id="SFLDG01129">
    <property type="entry name" value="C1.5:_HAD__Beta-PGM__Phosphata"/>
    <property type="match status" value="1"/>
</dbReference>